<dbReference type="GO" id="GO:0003729">
    <property type="term" value="F:mRNA binding"/>
    <property type="evidence" value="ECO:0007669"/>
    <property type="project" value="TreeGrafter"/>
</dbReference>
<name>A0A8J5F7M4_ZINOF</name>
<dbReference type="Gene3D" id="1.25.40.10">
    <property type="entry name" value="Tetratricopeptide repeat domain"/>
    <property type="match status" value="2"/>
</dbReference>
<dbReference type="PROSITE" id="PS51375">
    <property type="entry name" value="PPR"/>
    <property type="match status" value="1"/>
</dbReference>
<dbReference type="InterPro" id="IPR011990">
    <property type="entry name" value="TPR-like_helical_dom_sf"/>
</dbReference>
<dbReference type="AlphaFoldDB" id="A0A8J5F7M4"/>
<reference evidence="4 5" key="1">
    <citation type="submission" date="2020-08" db="EMBL/GenBank/DDBJ databases">
        <title>Plant Genome Project.</title>
        <authorList>
            <person name="Zhang R.-G."/>
        </authorList>
    </citation>
    <scope>NUCLEOTIDE SEQUENCE [LARGE SCALE GENOMIC DNA]</scope>
    <source>
        <tissue evidence="4">Rhizome</tissue>
    </source>
</reference>
<proteinExistence type="predicted"/>
<evidence type="ECO:0000256" key="3">
    <source>
        <dbReference type="SAM" id="MobiDB-lite"/>
    </source>
</evidence>
<comment type="caution">
    <text evidence="4">The sequence shown here is derived from an EMBL/GenBank/DDBJ whole genome shotgun (WGS) entry which is preliminary data.</text>
</comment>
<dbReference type="PANTHER" id="PTHR47933">
    <property type="entry name" value="PENTATRICOPEPTIDE REPEAT-CONTAINING PROTEIN 1, MITOCHONDRIAL"/>
    <property type="match status" value="1"/>
</dbReference>
<feature type="compositionally biased region" description="Basic residues" evidence="3">
    <location>
        <begin position="86"/>
        <end position="95"/>
    </location>
</feature>
<dbReference type="Pfam" id="PF12854">
    <property type="entry name" value="PPR_1"/>
    <property type="match status" value="1"/>
</dbReference>
<accession>A0A8J5F7M4</accession>
<dbReference type="EMBL" id="JACMSC010000015">
    <property type="protein sequence ID" value="KAG6484559.1"/>
    <property type="molecule type" value="Genomic_DNA"/>
</dbReference>
<keyword evidence="5" id="KW-1185">Reference proteome</keyword>
<feature type="region of interest" description="Disordered" evidence="3">
    <location>
        <begin position="80"/>
        <end position="101"/>
    </location>
</feature>
<gene>
    <name evidence="4" type="ORF">ZIOFF_053079</name>
</gene>
<evidence type="ECO:0000313" key="4">
    <source>
        <dbReference type="EMBL" id="KAG6484559.1"/>
    </source>
</evidence>
<dbReference type="InterPro" id="IPR051240">
    <property type="entry name" value="Mito_RNA-Proc/Resp"/>
</dbReference>
<organism evidence="4 5">
    <name type="scientific">Zingiber officinale</name>
    <name type="common">Ginger</name>
    <name type="synonym">Amomum zingiber</name>
    <dbReference type="NCBI Taxonomy" id="94328"/>
    <lineage>
        <taxon>Eukaryota</taxon>
        <taxon>Viridiplantae</taxon>
        <taxon>Streptophyta</taxon>
        <taxon>Embryophyta</taxon>
        <taxon>Tracheophyta</taxon>
        <taxon>Spermatophyta</taxon>
        <taxon>Magnoliopsida</taxon>
        <taxon>Liliopsida</taxon>
        <taxon>Zingiberales</taxon>
        <taxon>Zingiberaceae</taxon>
        <taxon>Zingiber</taxon>
    </lineage>
</organism>
<feature type="repeat" description="PPR" evidence="2">
    <location>
        <begin position="305"/>
        <end position="339"/>
    </location>
</feature>
<protein>
    <recommendedName>
        <fullName evidence="6">Pentatricopeptide repeat-containing protein</fullName>
    </recommendedName>
</protein>
<evidence type="ECO:0008006" key="6">
    <source>
        <dbReference type="Google" id="ProtNLM"/>
    </source>
</evidence>
<evidence type="ECO:0000313" key="5">
    <source>
        <dbReference type="Proteomes" id="UP000734854"/>
    </source>
</evidence>
<dbReference type="Proteomes" id="UP000734854">
    <property type="component" value="Unassembled WGS sequence"/>
</dbReference>
<dbReference type="InterPro" id="IPR002885">
    <property type="entry name" value="PPR_rpt"/>
</dbReference>
<evidence type="ECO:0000256" key="2">
    <source>
        <dbReference type="PROSITE-ProRule" id="PRU00708"/>
    </source>
</evidence>
<evidence type="ECO:0000256" key="1">
    <source>
        <dbReference type="ARBA" id="ARBA00022737"/>
    </source>
</evidence>
<dbReference type="NCBIfam" id="TIGR00756">
    <property type="entry name" value="PPR"/>
    <property type="match status" value="2"/>
</dbReference>
<sequence>MGLAHIIKPTNVPILPCSRRPFHRNPSARACRTPSVSVASPLFAVSATMLRLLLLRRPNPLCSSSVALADSPPVQFQRAFASAGDRRRRRGKRPKPPPLDRTQLDLVVSQLPPRFSASDLADALCRLPDPRLCPHLFSWALESHRRRLAGDHAPFLVAIKRLGVARLFSDMDAVASLALALPSLPPTEPHLNTLLYFYAEGRMLSKAVHVYTVMGAAADPSSRPTSATYNLLFTAFLGRDGANSYIHHIHMGTVRMLFRHMVDSGINPDRLALNAMVKGYAQSLHLNDALRVFHQMGPVYGCEPDEHTYSLLVHGLCAQGRTRNARELYDEMRGKGMGPSARACNSIICATAMAGEVRSAVELMWEAALARRTPDLITCRTLLEEMCRRWTVADAVTLLKEMEAEKLVDARMHGDLLLWIEEEFMNSDIENELKFSDRRTGKTDEGAAKDFAIPSFDR</sequence>
<keyword evidence="1" id="KW-0677">Repeat</keyword>
<dbReference type="Pfam" id="PF01535">
    <property type="entry name" value="PPR"/>
    <property type="match status" value="1"/>
</dbReference>
<dbReference type="PANTHER" id="PTHR47933:SF5">
    <property type="entry name" value="OS01G0747600 PROTEIN"/>
    <property type="match status" value="1"/>
</dbReference>